<keyword evidence="5 7" id="KW-0472">Membrane</keyword>
<evidence type="ECO:0000313" key="9">
    <source>
        <dbReference type="EMBL" id="WAQ88409.1"/>
    </source>
</evidence>
<evidence type="ECO:0000313" key="10">
    <source>
        <dbReference type="Proteomes" id="UP001164743"/>
    </source>
</evidence>
<feature type="region of interest" description="Disordered" evidence="6">
    <location>
        <begin position="293"/>
        <end position="316"/>
    </location>
</feature>
<dbReference type="Pfam" id="PF00635">
    <property type="entry name" value="Motile_Sperm"/>
    <property type="match status" value="1"/>
</dbReference>
<name>A0ABY7CT03_9BASI</name>
<evidence type="ECO:0000256" key="2">
    <source>
        <dbReference type="ARBA" id="ARBA00008932"/>
    </source>
</evidence>
<dbReference type="SUPFAM" id="SSF49354">
    <property type="entry name" value="PapD-like"/>
    <property type="match status" value="1"/>
</dbReference>
<dbReference type="InterPro" id="IPR000535">
    <property type="entry name" value="MSP_dom"/>
</dbReference>
<dbReference type="PROSITE" id="PS50202">
    <property type="entry name" value="MSP"/>
    <property type="match status" value="1"/>
</dbReference>
<dbReference type="PANTHER" id="PTHR10809:SF6">
    <property type="entry name" value="AT11025P-RELATED"/>
    <property type="match status" value="1"/>
</dbReference>
<feature type="compositionally biased region" description="Polar residues" evidence="6">
    <location>
        <begin position="249"/>
        <end position="268"/>
    </location>
</feature>
<dbReference type="PANTHER" id="PTHR10809">
    <property type="entry name" value="VESICLE-ASSOCIATED MEMBRANE PROTEIN-ASSOCIATED PROTEIN"/>
    <property type="match status" value="1"/>
</dbReference>
<dbReference type="InterPro" id="IPR008962">
    <property type="entry name" value="PapD-like_sf"/>
</dbReference>
<feature type="compositionally biased region" description="Polar residues" evidence="6">
    <location>
        <begin position="131"/>
        <end position="155"/>
    </location>
</feature>
<evidence type="ECO:0000256" key="6">
    <source>
        <dbReference type="SAM" id="MobiDB-lite"/>
    </source>
</evidence>
<evidence type="ECO:0000256" key="5">
    <source>
        <dbReference type="ARBA" id="ARBA00023136"/>
    </source>
</evidence>
<dbReference type="GeneID" id="77813650"/>
<comment type="similarity">
    <text evidence="2">Belongs to the VAMP-associated protein (VAP) (TC 9.B.17) family.</text>
</comment>
<organism evidence="9 10">
    <name type="scientific">Puccinia triticina</name>
    <dbReference type="NCBI Taxonomy" id="208348"/>
    <lineage>
        <taxon>Eukaryota</taxon>
        <taxon>Fungi</taxon>
        <taxon>Dikarya</taxon>
        <taxon>Basidiomycota</taxon>
        <taxon>Pucciniomycotina</taxon>
        <taxon>Pucciniomycetes</taxon>
        <taxon>Pucciniales</taxon>
        <taxon>Pucciniaceae</taxon>
        <taxon>Puccinia</taxon>
    </lineage>
</organism>
<feature type="transmembrane region" description="Helical" evidence="7">
    <location>
        <begin position="332"/>
        <end position="354"/>
    </location>
</feature>
<sequence>MSVEVSPSQLGFQRPLTQLVKRILTVTNPNPQPIAFKVKTTAPKQYCVRPNSGRIEPGERVDVSVLLQPMKEDPEPGAKCRDKFLVQSIIITPERESTPFPDLWSLIEKESKGSISEHKIRCVYLSAISEDGQQSPNSASHKSHLNHTSPPVNNHTNRDEDDDPRYNSVRSHPASGFIRPQASPPDLPTNDNPENTVYDIAMDETFDGRPNRPSTTTPSLAVLKARNSTQSHLSSTAVNEMPNHRPASSILSNSGTKGGASSLNSSSTDDIHKLKSQLAAALAEVERLKALATSRDQGLRKRTPNSSANESQRVHSADMLSLDSHGLKGPEGLVPVQTVVMISIGVFAFTWSVFHLR</sequence>
<evidence type="ECO:0000256" key="4">
    <source>
        <dbReference type="ARBA" id="ARBA00022989"/>
    </source>
</evidence>
<keyword evidence="10" id="KW-1185">Reference proteome</keyword>
<dbReference type="Gene3D" id="2.60.40.10">
    <property type="entry name" value="Immunoglobulins"/>
    <property type="match status" value="1"/>
</dbReference>
<dbReference type="InterPro" id="IPR013783">
    <property type="entry name" value="Ig-like_fold"/>
</dbReference>
<keyword evidence="4 7" id="KW-1133">Transmembrane helix</keyword>
<feature type="region of interest" description="Disordered" evidence="6">
    <location>
        <begin position="131"/>
        <end position="196"/>
    </location>
</feature>
<feature type="region of interest" description="Disordered" evidence="6">
    <location>
        <begin position="226"/>
        <end position="268"/>
    </location>
</feature>
<evidence type="ECO:0000256" key="7">
    <source>
        <dbReference type="SAM" id="Phobius"/>
    </source>
</evidence>
<proteinExistence type="inferred from homology"/>
<keyword evidence="3 7" id="KW-0812">Transmembrane</keyword>
<dbReference type="InterPro" id="IPR016763">
    <property type="entry name" value="VAP"/>
</dbReference>
<feature type="domain" description="MSP" evidence="8">
    <location>
        <begin position="2"/>
        <end position="125"/>
    </location>
</feature>
<evidence type="ECO:0000256" key="1">
    <source>
        <dbReference type="ARBA" id="ARBA00004211"/>
    </source>
</evidence>
<dbReference type="EMBL" id="CP110429">
    <property type="protein sequence ID" value="WAQ88409.1"/>
    <property type="molecule type" value="Genomic_DNA"/>
</dbReference>
<dbReference type="RefSeq" id="XP_053023964.1">
    <property type="nucleotide sequence ID" value="XM_053172755.1"/>
</dbReference>
<reference evidence="9" key="1">
    <citation type="submission" date="2022-10" db="EMBL/GenBank/DDBJ databases">
        <title>Puccinia triticina Genome sequencing and assembly.</title>
        <authorList>
            <person name="Li C."/>
        </authorList>
    </citation>
    <scope>NUCLEOTIDE SEQUENCE</scope>
    <source>
        <strain evidence="9">Pt15</strain>
    </source>
</reference>
<protein>
    <recommendedName>
        <fullName evidence="8">MSP domain-containing protein</fullName>
    </recommendedName>
</protein>
<comment type="subcellular location">
    <subcellularLocation>
        <location evidence="1">Membrane</location>
        <topology evidence="1">Single-pass type IV membrane protein</topology>
    </subcellularLocation>
</comment>
<accession>A0ABY7CT03</accession>
<gene>
    <name evidence="9" type="ORF">PtA15_9A536</name>
</gene>
<evidence type="ECO:0000259" key="8">
    <source>
        <dbReference type="PROSITE" id="PS50202"/>
    </source>
</evidence>
<dbReference type="Proteomes" id="UP001164743">
    <property type="component" value="Chromosome 9A"/>
</dbReference>
<evidence type="ECO:0000256" key="3">
    <source>
        <dbReference type="ARBA" id="ARBA00022692"/>
    </source>
</evidence>
<feature type="compositionally biased region" description="Polar residues" evidence="6">
    <location>
        <begin position="226"/>
        <end position="238"/>
    </location>
</feature>